<sequence length="1331" mass="146813">MQHQNIAKQTFNSAKMKSKLQDMVDKMKSERGKLQIFLDLSLKQDLKFQNMLQEWPKVQDADYFSTNRECCTPDTRTNILKQLHSWVADDSLSCPPIFWISGMAGTGKSTIAKTICEAYSKKYGEYQLGTSFFCSRQLPELRDQRNVIPTVVYELSRSCTALQGELVAVDPKAIKKQESHVSSLLLGPWKKVAKSQASKWLIVIDALDELQNNGGYNILKQLLEGITGVRGLKILVTSRPDHNMVNVWQEQLSSKTICCLEDVEKNITLEDISRYLNTKLDYLVPKCRVELSQLAKQCDGLFIYAATAIRYISGDPESKIGRRYQTQADQLKQLLNEPRSMLTKESHIGHLYQTILDEVLCNQNGTLDNDAQMIVSTIVCAKQPLSVSILAALVAQPGEEPEEEWVGKIVNALHAMIFTQNSHIYIYHKSFLDFFPKDWIKKKDMDLTKSCMYVIKHGLHFNMCNLPSSYLLDSEVLDLPSEVQLRLGNGLGYAVQYWIPHLIQQEASDELFHSLSELMEKKVLFWVEAMNLMEKKEDCYRNVQDLQIWLAKGAAKEAAATVSRLVKAFTQTTASLSTPHLYLSSLATEFATTLSATKWQKDFANVPKVLCTGVSNHGGEILQMQYRHAVNAVAFSPDGLKLASGADNGNVCLWDALTGKQVLQMKGHTDWVHSVAFSSNGSKVISGSNDETTRIWNTETGEQEMIINSSCDVFSAVLSPDGMKVVSGSGGNTVCMWDAETGRECIEMIGHTDYINSVAFSPDGSKIISGSNDETIRIWDAVIGAQLKLIQGNSGGVHSVGFSCNGAKVVSGSWDGTICIWNALTGDQIKELVGHSNSITSVAIAPDSSKIVSGSYDRTLCIWDAVTGEQLKQLDSHTDCINSVTFSPDGSKIMSGSKDGTIRIWDAIIGDQPKLVDGHTGRVWSVAFSSDGSKILSGSADKTVCIWDALTGDKLKQMNGHMDQVFSVHFSSDGSRVVSGSYDSTVRMWDTATGRQLKQMHGHSKRVRSVTFSLSGSKIVSGSADKSVRIWDTGTGKMLKQINGHTKEVRSVSFSPDESKIVSGSHDTTVRIWDAITGEQLKQIDSHTNYVLSVAFSFDATKVVSGSGDYTVCIWNVETGEQLQEMKGHTEPVTAVAFSSDGSQVVSGSDDSMVCIWDAASGEKLKVMDGDTGGVLSVAISPDGSKVVSGSEDQTIRIWDAATGRQHKRETCHIGYALSAAPSSNHATNNLSVTQNESETLHAQWNTNNQGWIKPHHSEQCLMWLPPSLASTLITPDCLCIICHRGYSTVQFNWDCIGENWAKCYTPTSESLGRYFTSFICYTSHDYFSVS</sequence>
<feature type="repeat" description="WD" evidence="3">
    <location>
        <begin position="916"/>
        <end position="957"/>
    </location>
</feature>
<feature type="repeat" description="WD" evidence="3">
    <location>
        <begin position="832"/>
        <end position="873"/>
    </location>
</feature>
<protein>
    <recommendedName>
        <fullName evidence="4">NACHT domain-containing protein</fullName>
    </recommendedName>
</protein>
<dbReference type="InterPro" id="IPR020472">
    <property type="entry name" value="WD40_PAC1"/>
</dbReference>
<dbReference type="PANTHER" id="PTHR45333:SF1">
    <property type="entry name" value="CHROMOSOME UNDETERMINED SCAFFOLD_625, WHOLE GENOME SHOTGUN SEQUENCE"/>
    <property type="match status" value="1"/>
</dbReference>
<organism evidence="5 6">
    <name type="scientific">Collybiopsis luxurians FD-317 M1</name>
    <dbReference type="NCBI Taxonomy" id="944289"/>
    <lineage>
        <taxon>Eukaryota</taxon>
        <taxon>Fungi</taxon>
        <taxon>Dikarya</taxon>
        <taxon>Basidiomycota</taxon>
        <taxon>Agaricomycotina</taxon>
        <taxon>Agaricomycetes</taxon>
        <taxon>Agaricomycetidae</taxon>
        <taxon>Agaricales</taxon>
        <taxon>Marasmiineae</taxon>
        <taxon>Omphalotaceae</taxon>
        <taxon>Collybiopsis</taxon>
        <taxon>Collybiopsis luxurians</taxon>
    </lineage>
</organism>
<dbReference type="PROSITE" id="PS50294">
    <property type="entry name" value="WD_REPEATS_REGION"/>
    <property type="match status" value="13"/>
</dbReference>
<dbReference type="InterPro" id="IPR018391">
    <property type="entry name" value="PQQ_b-propeller_rpt"/>
</dbReference>
<feature type="repeat" description="WD" evidence="3">
    <location>
        <begin position="623"/>
        <end position="664"/>
    </location>
</feature>
<gene>
    <name evidence="5" type="ORF">GYMLUDRAFT_979987</name>
</gene>
<dbReference type="PROSITE" id="PS50837">
    <property type="entry name" value="NACHT"/>
    <property type="match status" value="1"/>
</dbReference>
<accession>A0A0D0C1Q6</accession>
<dbReference type="GO" id="GO:0035097">
    <property type="term" value="C:histone methyltransferase complex"/>
    <property type="evidence" value="ECO:0007669"/>
    <property type="project" value="UniProtKB-ARBA"/>
</dbReference>
<feature type="repeat" description="WD" evidence="3">
    <location>
        <begin position="1084"/>
        <end position="1125"/>
    </location>
</feature>
<keyword evidence="1 3" id="KW-0853">WD repeat</keyword>
<dbReference type="CDD" id="cd00200">
    <property type="entry name" value="WD40"/>
    <property type="match status" value="2"/>
</dbReference>
<dbReference type="InterPro" id="IPR007111">
    <property type="entry name" value="NACHT_NTPase"/>
</dbReference>
<dbReference type="HOGENOM" id="CLU_000288_6_3_1"/>
<dbReference type="Pfam" id="PF24883">
    <property type="entry name" value="NPHP3_N"/>
    <property type="match status" value="1"/>
</dbReference>
<dbReference type="SMART" id="SM00320">
    <property type="entry name" value="WD40"/>
    <property type="match status" value="14"/>
</dbReference>
<dbReference type="SUPFAM" id="SSF50978">
    <property type="entry name" value="WD40 repeat-like"/>
    <property type="match status" value="2"/>
</dbReference>
<dbReference type="Gene3D" id="2.130.10.10">
    <property type="entry name" value="YVTN repeat-like/Quinoprotein amine dehydrogenase"/>
    <property type="match status" value="6"/>
</dbReference>
<evidence type="ECO:0000256" key="2">
    <source>
        <dbReference type="ARBA" id="ARBA00022737"/>
    </source>
</evidence>
<dbReference type="InterPro" id="IPR055440">
    <property type="entry name" value="Beta-prop_WDR90_4th"/>
</dbReference>
<evidence type="ECO:0000256" key="3">
    <source>
        <dbReference type="PROSITE-ProRule" id="PRU00221"/>
    </source>
</evidence>
<feature type="repeat" description="WD" evidence="3">
    <location>
        <begin position="665"/>
        <end position="706"/>
    </location>
</feature>
<evidence type="ECO:0000313" key="5">
    <source>
        <dbReference type="EMBL" id="KIK51727.1"/>
    </source>
</evidence>
<dbReference type="InterPro" id="IPR001680">
    <property type="entry name" value="WD40_rpt"/>
</dbReference>
<dbReference type="PROSITE" id="PS00678">
    <property type="entry name" value="WD_REPEATS_1"/>
    <property type="match status" value="5"/>
</dbReference>
<dbReference type="InterPro" id="IPR056884">
    <property type="entry name" value="NPHP3-like_N"/>
</dbReference>
<evidence type="ECO:0000313" key="6">
    <source>
        <dbReference type="Proteomes" id="UP000053593"/>
    </source>
</evidence>
<proteinExistence type="predicted"/>
<keyword evidence="6" id="KW-1185">Reference proteome</keyword>
<dbReference type="Pfam" id="PF00400">
    <property type="entry name" value="WD40"/>
    <property type="match status" value="10"/>
</dbReference>
<dbReference type="Proteomes" id="UP000053593">
    <property type="component" value="Unassembled WGS sequence"/>
</dbReference>
<feature type="repeat" description="WD" evidence="3">
    <location>
        <begin position="1042"/>
        <end position="1083"/>
    </location>
</feature>
<feature type="repeat" description="WD" evidence="3">
    <location>
        <begin position="748"/>
        <end position="780"/>
    </location>
</feature>
<dbReference type="SUPFAM" id="SSF52540">
    <property type="entry name" value="P-loop containing nucleoside triphosphate hydrolases"/>
    <property type="match status" value="1"/>
</dbReference>
<dbReference type="Gene3D" id="3.40.50.300">
    <property type="entry name" value="P-loop containing nucleotide triphosphate hydrolases"/>
    <property type="match status" value="1"/>
</dbReference>
<name>A0A0D0C1Q6_9AGAR</name>
<evidence type="ECO:0000259" key="4">
    <source>
        <dbReference type="PROSITE" id="PS50837"/>
    </source>
</evidence>
<dbReference type="InterPro" id="IPR036322">
    <property type="entry name" value="WD40_repeat_dom_sf"/>
</dbReference>
<feature type="repeat" description="WD" evidence="3">
    <location>
        <begin position="1000"/>
        <end position="1041"/>
    </location>
</feature>
<dbReference type="OrthoDB" id="538223at2759"/>
<evidence type="ECO:0000256" key="1">
    <source>
        <dbReference type="ARBA" id="ARBA00022574"/>
    </source>
</evidence>
<dbReference type="FunFam" id="2.130.10.10:FF:000228">
    <property type="entry name" value="COMPASS-like H3K4 histone methylase component WDR5A"/>
    <property type="match status" value="1"/>
</dbReference>
<feature type="repeat" description="WD" evidence="3">
    <location>
        <begin position="706"/>
        <end position="747"/>
    </location>
</feature>
<dbReference type="Pfam" id="PF23342">
    <property type="entry name" value="WDR90_beta-prop_4th"/>
    <property type="match status" value="1"/>
</dbReference>
<dbReference type="PRINTS" id="PR00320">
    <property type="entry name" value="GPROTEINBRPT"/>
</dbReference>
<dbReference type="PROSITE" id="PS50082">
    <property type="entry name" value="WD_REPEATS_2"/>
    <property type="match status" value="14"/>
</dbReference>
<keyword evidence="2" id="KW-0677">Repeat</keyword>
<feature type="repeat" description="WD" evidence="3">
    <location>
        <begin position="1168"/>
        <end position="1209"/>
    </location>
</feature>
<dbReference type="EMBL" id="KN834856">
    <property type="protein sequence ID" value="KIK51727.1"/>
    <property type="molecule type" value="Genomic_DNA"/>
</dbReference>
<dbReference type="InterPro" id="IPR015943">
    <property type="entry name" value="WD40/YVTN_repeat-like_dom_sf"/>
</dbReference>
<feature type="repeat" description="WD" evidence="3">
    <location>
        <begin position="874"/>
        <end position="906"/>
    </location>
</feature>
<feature type="repeat" description="WD" evidence="3">
    <location>
        <begin position="958"/>
        <end position="999"/>
    </location>
</feature>
<dbReference type="PANTHER" id="PTHR45333">
    <property type="entry name" value="MEMBRANE PROTEIN-RELATED"/>
    <property type="match status" value="1"/>
</dbReference>
<dbReference type="SUPFAM" id="SSF50960">
    <property type="entry name" value="TolB, C-terminal domain"/>
    <property type="match status" value="1"/>
</dbReference>
<dbReference type="InterPro" id="IPR027417">
    <property type="entry name" value="P-loop_NTPase"/>
</dbReference>
<feature type="domain" description="NACHT" evidence="4">
    <location>
        <begin position="96"/>
        <end position="241"/>
    </location>
</feature>
<dbReference type="InterPro" id="IPR019775">
    <property type="entry name" value="WD40_repeat_CS"/>
</dbReference>
<feature type="repeat" description="WD" evidence="3">
    <location>
        <begin position="1126"/>
        <end position="1167"/>
    </location>
</feature>
<feature type="repeat" description="WD" evidence="3">
    <location>
        <begin position="790"/>
        <end position="831"/>
    </location>
</feature>
<reference evidence="5 6" key="1">
    <citation type="submission" date="2014-04" db="EMBL/GenBank/DDBJ databases">
        <title>Evolutionary Origins and Diversification of the Mycorrhizal Mutualists.</title>
        <authorList>
            <consortium name="DOE Joint Genome Institute"/>
            <consortium name="Mycorrhizal Genomics Consortium"/>
            <person name="Kohler A."/>
            <person name="Kuo A."/>
            <person name="Nagy L.G."/>
            <person name="Floudas D."/>
            <person name="Copeland A."/>
            <person name="Barry K.W."/>
            <person name="Cichocki N."/>
            <person name="Veneault-Fourrey C."/>
            <person name="LaButti K."/>
            <person name="Lindquist E.A."/>
            <person name="Lipzen A."/>
            <person name="Lundell T."/>
            <person name="Morin E."/>
            <person name="Murat C."/>
            <person name="Riley R."/>
            <person name="Ohm R."/>
            <person name="Sun H."/>
            <person name="Tunlid A."/>
            <person name="Henrissat B."/>
            <person name="Grigoriev I.V."/>
            <person name="Hibbett D.S."/>
            <person name="Martin F."/>
        </authorList>
    </citation>
    <scope>NUCLEOTIDE SEQUENCE [LARGE SCALE GENOMIC DNA]</scope>
    <source>
        <strain evidence="5 6">FD-317 M1</strain>
    </source>
</reference>
<dbReference type="SMART" id="SM00564">
    <property type="entry name" value="PQQ"/>
    <property type="match status" value="8"/>
</dbReference>